<keyword evidence="3 8" id="KW-0479">Metal-binding</keyword>
<dbReference type="EMBL" id="SLZY01000003">
    <property type="protein sequence ID" value="TCS72974.1"/>
    <property type="molecule type" value="Genomic_DNA"/>
</dbReference>
<comment type="caution">
    <text evidence="12">The sequence shown here is derived from an EMBL/GenBank/DDBJ whole genome shotgun (WGS) entry which is preliminary data.</text>
</comment>
<keyword evidence="8" id="KW-0472">Membrane</keyword>
<dbReference type="SUPFAM" id="SSF142019">
    <property type="entry name" value="Nqo1 FMN-binding domain-like"/>
    <property type="match status" value="1"/>
</dbReference>
<feature type="binding site" evidence="8">
    <location>
        <position position="415"/>
    </location>
    <ligand>
        <name>[4Fe-4S] cluster</name>
        <dbReference type="ChEBI" id="CHEBI:49883"/>
        <label>2</label>
    </ligand>
</feature>
<dbReference type="RefSeq" id="WP_126462052.1">
    <property type="nucleotide sequence ID" value="NZ_AP018721.1"/>
</dbReference>
<dbReference type="Pfam" id="PF13375">
    <property type="entry name" value="RnfC_N"/>
    <property type="match status" value="1"/>
</dbReference>
<keyword evidence="8" id="KW-1278">Translocase</keyword>
<keyword evidence="8" id="KW-0997">Cell inner membrane</keyword>
<protein>
    <recommendedName>
        <fullName evidence="8">Ion-translocating oxidoreductase complex subunit C</fullName>
        <ecNumber evidence="8">7.-.-.-</ecNumber>
    </recommendedName>
    <alternativeName>
        <fullName evidence="8">Rnf electron transport complex subunit C</fullName>
    </alternativeName>
</protein>
<dbReference type="NCBIfam" id="NF003454">
    <property type="entry name" value="PRK05035.1"/>
    <property type="match status" value="1"/>
</dbReference>
<keyword evidence="7 8" id="KW-0411">Iron-sulfur</keyword>
<keyword evidence="4 8" id="KW-0677">Repeat</keyword>
<evidence type="ECO:0000256" key="10">
    <source>
        <dbReference type="SAM" id="MobiDB-lite"/>
    </source>
</evidence>
<dbReference type="OrthoDB" id="9767754at2"/>
<dbReference type="GO" id="GO:0051539">
    <property type="term" value="F:4 iron, 4 sulfur cluster binding"/>
    <property type="evidence" value="ECO:0007669"/>
    <property type="project" value="UniProtKB-KW"/>
</dbReference>
<feature type="coiled-coil region" evidence="9">
    <location>
        <begin position="493"/>
        <end position="550"/>
    </location>
</feature>
<dbReference type="Proteomes" id="UP000295135">
    <property type="component" value="Unassembled WGS sequence"/>
</dbReference>
<dbReference type="Gene3D" id="3.10.20.600">
    <property type="match status" value="1"/>
</dbReference>
<dbReference type="InterPro" id="IPR026902">
    <property type="entry name" value="RnfC_N"/>
</dbReference>
<keyword evidence="1 8" id="KW-0813">Transport</keyword>
<dbReference type="SUPFAM" id="SSF142984">
    <property type="entry name" value="Nqo1 middle domain-like"/>
    <property type="match status" value="1"/>
</dbReference>
<keyword evidence="13" id="KW-1185">Reference proteome</keyword>
<evidence type="ECO:0000256" key="3">
    <source>
        <dbReference type="ARBA" id="ARBA00022723"/>
    </source>
</evidence>
<evidence type="ECO:0000256" key="6">
    <source>
        <dbReference type="ARBA" id="ARBA00023004"/>
    </source>
</evidence>
<keyword evidence="6 8" id="KW-0408">Iron</keyword>
<dbReference type="InterPro" id="IPR037225">
    <property type="entry name" value="Nuo51_FMN-bd_sf"/>
</dbReference>
<feature type="region of interest" description="Disordered" evidence="10">
    <location>
        <begin position="1"/>
        <end position="21"/>
    </location>
</feature>
<dbReference type="InterPro" id="IPR010208">
    <property type="entry name" value="Ion_transpt_RnfC/RsxC"/>
</dbReference>
<dbReference type="InterPro" id="IPR011538">
    <property type="entry name" value="Nuo51_FMN-bd"/>
</dbReference>
<evidence type="ECO:0000256" key="2">
    <source>
        <dbReference type="ARBA" id="ARBA00022485"/>
    </source>
</evidence>
<gene>
    <name evidence="8" type="primary">rnfC</name>
    <name evidence="12" type="ORF">EDC61_10396</name>
</gene>
<keyword evidence="8" id="KW-1003">Cell membrane</keyword>
<organism evidence="12 13">
    <name type="scientific">Sulfuritortus calidifontis</name>
    <dbReference type="NCBI Taxonomy" id="1914471"/>
    <lineage>
        <taxon>Bacteria</taxon>
        <taxon>Pseudomonadati</taxon>
        <taxon>Pseudomonadota</taxon>
        <taxon>Betaproteobacteria</taxon>
        <taxon>Nitrosomonadales</taxon>
        <taxon>Thiobacillaceae</taxon>
        <taxon>Sulfuritortus</taxon>
    </lineage>
</organism>
<dbReference type="Gene3D" id="3.30.70.20">
    <property type="match status" value="1"/>
</dbReference>
<dbReference type="GO" id="GO:0009055">
    <property type="term" value="F:electron transfer activity"/>
    <property type="evidence" value="ECO:0007669"/>
    <property type="project" value="InterPro"/>
</dbReference>
<dbReference type="PANTHER" id="PTHR43034">
    <property type="entry name" value="ION-TRANSLOCATING OXIDOREDUCTASE COMPLEX SUBUNIT C"/>
    <property type="match status" value="1"/>
</dbReference>
<comment type="subcellular location">
    <subcellularLocation>
        <location evidence="8">Cell inner membrane</location>
        <topology evidence="8">Peripheral membrane protein</topology>
    </subcellularLocation>
</comment>
<feature type="binding site" evidence="8">
    <location>
        <position position="380"/>
    </location>
    <ligand>
        <name>[4Fe-4S] cluster</name>
        <dbReference type="ChEBI" id="CHEBI:49883"/>
        <label>2</label>
    </ligand>
</feature>
<keyword evidence="2 8" id="KW-0004">4Fe-4S</keyword>
<dbReference type="PANTHER" id="PTHR43034:SF2">
    <property type="entry name" value="ION-TRANSLOCATING OXIDOREDUCTASE COMPLEX SUBUNIT C"/>
    <property type="match status" value="1"/>
</dbReference>
<comment type="similarity">
    <text evidence="8">Belongs to the 4Fe4S bacterial-type ferredoxin family. RnfC subfamily.</text>
</comment>
<dbReference type="HAMAP" id="MF_00461">
    <property type="entry name" value="RsxC_RnfC"/>
    <property type="match status" value="1"/>
</dbReference>
<sequence>MRSLHPFPGGVHPADHKAESNGRPIAQAPLLPRYVVPLRQHIGTPAKPVVKVGDKVLKGQSIGHADGYVSTAIHAPTSGRVVAVAPQPVPHPSGIADLAIVIEADGDDRAIEYEPLIDWRSMDPSTLRNRIRDLGLAGLGGAVFPSYIKLNPKSAGRVPTLILNGAECEPWITCDDRLMRERAHDILRGTAVIQSLLHAEEILIGIEDNKPEAIAAMREAAEQCGFPIEVVAVPTQYPAGGGKQLTYLLTGKETPSGALSTDIGIQVFNVGTAYSLYRAIEFGEPVISRVVTATGHVAEPQNIEVRIGTPIADLIRLAGGELSGASGRLIGGPMMGFDLRDTAAPITKAVNCVIVKSPALFPPAPPPMPCIRCGECARACPVSLQPFEMHWYAKARDFGKAQGYQLFDCIECGCCSYVCPSHIPLVDYFRFAKSEIWAREREKQAAEQARTRHEFHQFRAEREKQEKADKLAAKAAERLKQAEPTTATADPEAERKKAILQAAIERAKKAKEDVTPKNVDNVSAEVRHEIEEIEARRAKLREAAHAQDEDKA</sequence>
<feature type="binding site" evidence="8">
    <location>
        <position position="419"/>
    </location>
    <ligand>
        <name>[4Fe-4S] cluster</name>
        <dbReference type="ChEBI" id="CHEBI:49883"/>
        <label>1</label>
    </ligand>
</feature>
<dbReference type="GO" id="GO:0022900">
    <property type="term" value="P:electron transport chain"/>
    <property type="evidence" value="ECO:0007669"/>
    <property type="project" value="UniProtKB-UniRule"/>
</dbReference>
<evidence type="ECO:0000313" key="12">
    <source>
        <dbReference type="EMBL" id="TCS72974.1"/>
    </source>
</evidence>
<comment type="cofactor">
    <cofactor evidence="8">
        <name>[4Fe-4S] cluster</name>
        <dbReference type="ChEBI" id="CHEBI:49883"/>
    </cofactor>
    <text evidence="8">Binds 2 [4Fe-4S] clusters per subunit.</text>
</comment>
<dbReference type="InterPro" id="IPR017900">
    <property type="entry name" value="4Fe4S_Fe_S_CS"/>
</dbReference>
<dbReference type="AlphaFoldDB" id="A0A4R3JXC8"/>
<reference evidence="12 13" key="1">
    <citation type="submission" date="2019-03" db="EMBL/GenBank/DDBJ databases">
        <title>Genomic Encyclopedia of Type Strains, Phase IV (KMG-IV): sequencing the most valuable type-strain genomes for metagenomic binning, comparative biology and taxonomic classification.</title>
        <authorList>
            <person name="Goeker M."/>
        </authorList>
    </citation>
    <scope>NUCLEOTIDE SEQUENCE [LARGE SCALE GENOMIC DNA]</scope>
    <source>
        <strain evidence="12 13">DSM 103923</strain>
    </source>
</reference>
<dbReference type="NCBIfam" id="TIGR01945">
    <property type="entry name" value="rnfC"/>
    <property type="match status" value="1"/>
</dbReference>
<evidence type="ECO:0000259" key="11">
    <source>
        <dbReference type="PROSITE" id="PS51379"/>
    </source>
</evidence>
<evidence type="ECO:0000313" key="13">
    <source>
        <dbReference type="Proteomes" id="UP000295135"/>
    </source>
</evidence>
<dbReference type="Pfam" id="PF12838">
    <property type="entry name" value="Fer4_7"/>
    <property type="match status" value="1"/>
</dbReference>
<dbReference type="Gene3D" id="3.40.50.11540">
    <property type="entry name" value="NADH-ubiquinone oxidoreductase 51kDa subunit"/>
    <property type="match status" value="1"/>
</dbReference>
<dbReference type="GO" id="GO:0005886">
    <property type="term" value="C:plasma membrane"/>
    <property type="evidence" value="ECO:0007669"/>
    <property type="project" value="UniProtKB-SubCell"/>
</dbReference>
<accession>A0A4R3JXC8</accession>
<feature type="binding site" evidence="8">
    <location>
        <position position="412"/>
    </location>
    <ligand>
        <name>[4Fe-4S] cluster</name>
        <dbReference type="ChEBI" id="CHEBI:49883"/>
        <label>2</label>
    </ligand>
</feature>
<name>A0A4R3JXC8_9PROT</name>
<dbReference type="InterPro" id="IPR019554">
    <property type="entry name" value="Soluble_ligand-bd"/>
</dbReference>
<dbReference type="PROSITE" id="PS00198">
    <property type="entry name" value="4FE4S_FER_1"/>
    <property type="match status" value="1"/>
</dbReference>
<feature type="domain" description="4Fe-4S ferredoxin-type" evidence="11">
    <location>
        <begin position="361"/>
        <end position="390"/>
    </location>
</feature>
<evidence type="ECO:0000256" key="7">
    <source>
        <dbReference type="ARBA" id="ARBA00023014"/>
    </source>
</evidence>
<dbReference type="Pfam" id="PF10531">
    <property type="entry name" value="SLBB"/>
    <property type="match status" value="1"/>
</dbReference>
<dbReference type="InterPro" id="IPR017896">
    <property type="entry name" value="4Fe4S_Fe-S-bd"/>
</dbReference>
<dbReference type="SUPFAM" id="SSF46548">
    <property type="entry name" value="alpha-helical ferredoxin"/>
    <property type="match status" value="1"/>
</dbReference>
<dbReference type="Pfam" id="PF01512">
    <property type="entry name" value="Complex1_51K"/>
    <property type="match status" value="1"/>
</dbReference>
<dbReference type="GO" id="GO:0046872">
    <property type="term" value="F:metal ion binding"/>
    <property type="evidence" value="ECO:0007669"/>
    <property type="project" value="UniProtKB-KW"/>
</dbReference>
<proteinExistence type="inferred from homology"/>
<comment type="function">
    <text evidence="8">Part of a membrane-bound complex that couples electron transfer with translocation of ions across the membrane.</text>
</comment>
<keyword evidence="9" id="KW-0175">Coiled coil</keyword>
<evidence type="ECO:0000256" key="4">
    <source>
        <dbReference type="ARBA" id="ARBA00022737"/>
    </source>
</evidence>
<dbReference type="PROSITE" id="PS51379">
    <property type="entry name" value="4FE4S_FER_2"/>
    <property type="match status" value="2"/>
</dbReference>
<evidence type="ECO:0000256" key="1">
    <source>
        <dbReference type="ARBA" id="ARBA00022448"/>
    </source>
</evidence>
<feature type="binding site" evidence="8">
    <location>
        <position position="376"/>
    </location>
    <ligand>
        <name>[4Fe-4S] cluster</name>
        <dbReference type="ChEBI" id="CHEBI:49883"/>
        <label>1</label>
    </ligand>
</feature>
<comment type="subunit">
    <text evidence="8">The complex is composed of six subunits: RnfA, RnfB, RnfC, RnfD, RnfE and RnfG.</text>
</comment>
<feature type="domain" description="4Fe-4S ferredoxin-type" evidence="11">
    <location>
        <begin position="399"/>
        <end position="429"/>
    </location>
</feature>
<keyword evidence="5 8" id="KW-0249">Electron transport</keyword>
<evidence type="ECO:0000256" key="9">
    <source>
        <dbReference type="SAM" id="Coils"/>
    </source>
</evidence>
<evidence type="ECO:0000256" key="5">
    <source>
        <dbReference type="ARBA" id="ARBA00022982"/>
    </source>
</evidence>
<dbReference type="EC" id="7.-.-.-" evidence="8"/>
<feature type="binding site" evidence="8">
    <location>
        <position position="370"/>
    </location>
    <ligand>
        <name>[4Fe-4S] cluster</name>
        <dbReference type="ChEBI" id="CHEBI:49883"/>
        <label>1</label>
    </ligand>
</feature>
<feature type="binding site" evidence="8">
    <location>
        <position position="409"/>
    </location>
    <ligand>
        <name>[4Fe-4S] cluster</name>
        <dbReference type="ChEBI" id="CHEBI:49883"/>
        <label>2</label>
    </ligand>
</feature>
<feature type="binding site" evidence="8">
    <location>
        <position position="373"/>
    </location>
    <ligand>
        <name>[4Fe-4S] cluster</name>
        <dbReference type="ChEBI" id="CHEBI:49883"/>
        <label>1</label>
    </ligand>
</feature>
<evidence type="ECO:0000256" key="8">
    <source>
        <dbReference type="HAMAP-Rule" id="MF_00461"/>
    </source>
</evidence>